<dbReference type="AlphaFoldDB" id="A0A1I2FFZ3"/>
<protein>
    <submittedName>
        <fullName evidence="7">HlyD family secretion protein</fullName>
    </submittedName>
</protein>
<dbReference type="Gene3D" id="2.40.50.100">
    <property type="match status" value="1"/>
</dbReference>
<keyword evidence="5" id="KW-0175">Coiled coil</keyword>
<evidence type="ECO:0000256" key="1">
    <source>
        <dbReference type="ARBA" id="ARBA00004167"/>
    </source>
</evidence>
<keyword evidence="8" id="KW-1185">Reference proteome</keyword>
<dbReference type="STRING" id="655355.SAMN05216283_102475"/>
<dbReference type="InterPro" id="IPR050739">
    <property type="entry name" value="MFP"/>
</dbReference>
<comment type="subcellular location">
    <subcellularLocation>
        <location evidence="1">Membrane</location>
        <topology evidence="1">Single-pass membrane protein</topology>
    </subcellularLocation>
</comment>
<dbReference type="Proteomes" id="UP000198964">
    <property type="component" value="Unassembled WGS sequence"/>
</dbReference>
<dbReference type="PRINTS" id="PR01490">
    <property type="entry name" value="RTXTOXIND"/>
</dbReference>
<evidence type="ECO:0000256" key="6">
    <source>
        <dbReference type="SAM" id="Phobius"/>
    </source>
</evidence>
<evidence type="ECO:0000256" key="5">
    <source>
        <dbReference type="SAM" id="Coils"/>
    </source>
</evidence>
<sequence>MPNANDNIEIRSDEVQEIIGKSPSWLLRSGLTMVLVLLVLLLLGSWIFHYPDLIRARIVVLSENPPAHIAARTTGKIDQLFVDDNDTVREDQLIAILENTADYEDVVRLEEELAALERYFVTFDTLYYRKLKPDFKLGDIQPDFSSFLRLYNNYISFIRLNFYPQKIASLREQEHMQRIYYDRMWTQRQILENEFRIAHEQFQRDSGLFVREVLSLVDYKASESNALQKKYAFNGARTDLATTQKDIIQLQQDIIGTEKEFEDQKQKMQTELIESLNVLQSRLEYWNKTFVLKTPIAGTVAFTNFWSKNQQVKSDEIVFTVVPESESRIIGRVTLPLRGAGKVKPGQVVNIRFDNFPHMEYGLVKGVVKSISLVPSNDNYIAEVELPQGLVTNYGLTLAFSQEMKGDAEIVTEDLRLIQRFFNPIKSVLKERVVDSE</sequence>
<feature type="coiled-coil region" evidence="5">
    <location>
        <begin position="240"/>
        <end position="267"/>
    </location>
</feature>
<keyword evidence="3 6" id="KW-1133">Transmembrane helix</keyword>
<feature type="transmembrane region" description="Helical" evidence="6">
    <location>
        <begin position="25"/>
        <end position="48"/>
    </location>
</feature>
<dbReference type="EMBL" id="FONW01000002">
    <property type="protein sequence ID" value="SFF04185.1"/>
    <property type="molecule type" value="Genomic_DNA"/>
</dbReference>
<proteinExistence type="predicted"/>
<evidence type="ECO:0000256" key="4">
    <source>
        <dbReference type="ARBA" id="ARBA00023136"/>
    </source>
</evidence>
<evidence type="ECO:0000313" key="7">
    <source>
        <dbReference type="EMBL" id="SFF04185.1"/>
    </source>
</evidence>
<keyword evidence="4 6" id="KW-0472">Membrane</keyword>
<evidence type="ECO:0000313" key="8">
    <source>
        <dbReference type="Proteomes" id="UP000198964"/>
    </source>
</evidence>
<evidence type="ECO:0000256" key="3">
    <source>
        <dbReference type="ARBA" id="ARBA00022989"/>
    </source>
</evidence>
<name>A0A1I2FFZ3_9BACT</name>
<gene>
    <name evidence="7" type="ORF">SAMN05216283_102475</name>
</gene>
<organism evidence="7 8">
    <name type="scientific">Sunxiuqinia elliptica</name>
    <dbReference type="NCBI Taxonomy" id="655355"/>
    <lineage>
        <taxon>Bacteria</taxon>
        <taxon>Pseudomonadati</taxon>
        <taxon>Bacteroidota</taxon>
        <taxon>Bacteroidia</taxon>
        <taxon>Marinilabiliales</taxon>
        <taxon>Prolixibacteraceae</taxon>
        <taxon>Sunxiuqinia</taxon>
    </lineage>
</organism>
<dbReference type="GO" id="GO:0016020">
    <property type="term" value="C:membrane"/>
    <property type="evidence" value="ECO:0007669"/>
    <property type="project" value="UniProtKB-SubCell"/>
</dbReference>
<keyword evidence="2 6" id="KW-0812">Transmembrane</keyword>
<accession>A0A1I2FFZ3</accession>
<evidence type="ECO:0000256" key="2">
    <source>
        <dbReference type="ARBA" id="ARBA00022692"/>
    </source>
</evidence>
<reference evidence="7 8" key="1">
    <citation type="submission" date="2016-10" db="EMBL/GenBank/DDBJ databases">
        <authorList>
            <person name="de Groot N.N."/>
        </authorList>
    </citation>
    <scope>NUCLEOTIDE SEQUENCE [LARGE SCALE GENOMIC DNA]</scope>
    <source>
        <strain evidence="7 8">CGMCC 1.9156</strain>
    </source>
</reference>
<dbReference type="RefSeq" id="WP_093919130.1">
    <property type="nucleotide sequence ID" value="NZ_FONW01000002.1"/>
</dbReference>
<dbReference type="PANTHER" id="PTHR30386:SF26">
    <property type="entry name" value="TRANSPORT PROTEIN COMB"/>
    <property type="match status" value="1"/>
</dbReference>
<dbReference type="PANTHER" id="PTHR30386">
    <property type="entry name" value="MEMBRANE FUSION SUBUNIT OF EMRAB-TOLC MULTIDRUG EFFLUX PUMP"/>
    <property type="match status" value="1"/>
</dbReference>